<feature type="chain" id="PRO_5034542435" description="Beta-defensin" evidence="9">
    <location>
        <begin position="24"/>
        <end position="101"/>
    </location>
</feature>
<keyword evidence="3 9" id="KW-0964">Secreted</keyword>
<evidence type="ECO:0000256" key="7">
    <source>
        <dbReference type="ARBA" id="ARBA00023022"/>
    </source>
</evidence>
<evidence type="ECO:0000256" key="1">
    <source>
        <dbReference type="ARBA" id="ARBA00004613"/>
    </source>
</evidence>
<dbReference type="Proteomes" id="UP000694394">
    <property type="component" value="Chromosome 18"/>
</dbReference>
<keyword evidence="7 9" id="KW-0044">Antibiotic</keyword>
<gene>
    <name evidence="12" type="primary">DEFB116</name>
</gene>
<dbReference type="InterPro" id="IPR025933">
    <property type="entry name" value="Beta_defensin_dom"/>
</dbReference>
<evidence type="ECO:0000256" key="10">
    <source>
        <dbReference type="SAM" id="MobiDB-lite"/>
    </source>
</evidence>
<evidence type="ECO:0000256" key="6">
    <source>
        <dbReference type="ARBA" id="ARBA00022940"/>
    </source>
</evidence>
<dbReference type="EMBL" id="ABDC03021648">
    <property type="status" value="NOT_ANNOTATED_CDS"/>
    <property type="molecule type" value="Genomic_DNA"/>
</dbReference>
<protein>
    <recommendedName>
        <fullName evidence="9">Beta-defensin</fullName>
    </recommendedName>
</protein>
<comment type="subcellular location">
    <subcellularLocation>
        <location evidence="1 9">Secreted</location>
    </subcellularLocation>
</comment>
<dbReference type="GO" id="GO:0042742">
    <property type="term" value="P:defense response to bacterium"/>
    <property type="evidence" value="ECO:0007669"/>
    <property type="project" value="UniProtKB-UniRule"/>
</dbReference>
<reference evidence="12" key="3">
    <citation type="submission" date="2025-09" db="UniProtKB">
        <authorList>
            <consortium name="Ensembl"/>
        </authorList>
    </citation>
    <scope>IDENTIFICATION</scope>
</reference>
<accession>A0A8C5XVP3</accession>
<proteinExistence type="inferred from homology"/>
<keyword evidence="4 9" id="KW-0929">Antimicrobial</keyword>
<evidence type="ECO:0000313" key="13">
    <source>
        <dbReference type="Proteomes" id="UP000694394"/>
    </source>
</evidence>
<evidence type="ECO:0000256" key="8">
    <source>
        <dbReference type="ARBA" id="ARBA00023157"/>
    </source>
</evidence>
<evidence type="ECO:0000256" key="2">
    <source>
        <dbReference type="ARBA" id="ARBA00007371"/>
    </source>
</evidence>
<dbReference type="GO" id="GO:0045087">
    <property type="term" value="P:innate immune response"/>
    <property type="evidence" value="ECO:0007669"/>
    <property type="project" value="InterPro"/>
</dbReference>
<sequence>TSVMKPCLMTIAIFLILVQRTSGGLFGFHNYKSQEHWNPCELYQGMCRNDCRKYEIQYLTCLDDQKCCLKFSAKVTSSNNENEDYDSNSNLSVANTSHSQI</sequence>
<keyword evidence="8" id="KW-1015">Disulfide bond</keyword>
<keyword evidence="5 9" id="KW-0732">Signal</keyword>
<feature type="region of interest" description="Disordered" evidence="10">
    <location>
        <begin position="77"/>
        <end position="101"/>
    </location>
</feature>
<name>A0A8C5XVP3_MICMU</name>
<dbReference type="AlphaFoldDB" id="A0A8C5XVP3"/>
<evidence type="ECO:0000256" key="4">
    <source>
        <dbReference type="ARBA" id="ARBA00022529"/>
    </source>
</evidence>
<keyword evidence="13" id="KW-1185">Reference proteome</keyword>
<keyword evidence="6 9" id="KW-0211">Defensin</keyword>
<reference evidence="12" key="1">
    <citation type="submission" date="2016-12" db="EMBL/GenBank/DDBJ databases">
        <title>Mouse lemur reference genome and diversity panel.</title>
        <authorList>
            <person name="Harris R."/>
            <person name="Larsen P."/>
            <person name="Liu Y."/>
            <person name="Hughes D.S."/>
            <person name="Murali S."/>
            <person name="Raveendran M."/>
            <person name="Korchina V."/>
            <person name="Wang M."/>
            <person name="Jhangiani S."/>
            <person name="Bandaranaike D."/>
            <person name="Bellair M."/>
            <person name="Blankenburg K."/>
            <person name="Chao H."/>
            <person name="Dahdouli M."/>
            <person name="Dinh H."/>
            <person name="Doddapaneni H."/>
            <person name="English A."/>
            <person name="Firestine M."/>
            <person name="Gnanaolivu R."/>
            <person name="Gross S."/>
            <person name="Hernandez B."/>
            <person name="Javaid M."/>
            <person name="Jayaseelan J."/>
            <person name="Jones J."/>
            <person name="Khan Z."/>
            <person name="Kovar C."/>
            <person name="Kurapati P."/>
            <person name="Le B."/>
            <person name="Lee S."/>
            <person name="Li M."/>
            <person name="Mathew T."/>
            <person name="Narasimhan A."/>
            <person name="Ngo D."/>
            <person name="Nguyen L."/>
            <person name="Okwuonu G."/>
            <person name="Ongeri F."/>
            <person name="Osuji N."/>
            <person name="Pu L.-L."/>
            <person name="Puazo M."/>
            <person name="Quiroz J."/>
            <person name="Raj R."/>
            <person name="Rajbhandari K."/>
            <person name="Reid J.G."/>
            <person name="Santibanez J."/>
            <person name="Sexton D."/>
            <person name="Skinner E."/>
            <person name="Vee V."/>
            <person name="Weissenberger G."/>
            <person name="Wu Y."/>
            <person name="Xin Y."/>
            <person name="Han Y."/>
            <person name="Campbell C."/>
            <person name="Brown A."/>
            <person name="Sullivan B."/>
            <person name="Shelton J."/>
            <person name="Brown S."/>
            <person name="Dudchenko O."/>
            <person name="Machol I."/>
            <person name="Durand N."/>
            <person name="Shamim M."/>
            <person name="Lieberman A."/>
            <person name="Muzny D.M."/>
            <person name="Richards S."/>
            <person name="Yoder A."/>
            <person name="Worley K.C."/>
            <person name="Rogers J."/>
            <person name="Gibbs R.A."/>
        </authorList>
    </citation>
    <scope>NUCLEOTIDE SEQUENCE [LARGE SCALE GENOMIC DNA]</scope>
</reference>
<comment type="function">
    <text evidence="9">Has antibacterial activity.</text>
</comment>
<evidence type="ECO:0000256" key="3">
    <source>
        <dbReference type="ARBA" id="ARBA00022525"/>
    </source>
</evidence>
<dbReference type="GO" id="GO:0005576">
    <property type="term" value="C:extracellular region"/>
    <property type="evidence" value="ECO:0007669"/>
    <property type="project" value="UniProtKB-SubCell"/>
</dbReference>
<dbReference type="Pfam" id="PF13841">
    <property type="entry name" value="Defensin_beta_2"/>
    <property type="match status" value="1"/>
</dbReference>
<dbReference type="GeneTree" id="ENSGT00390000001502"/>
<evidence type="ECO:0000256" key="9">
    <source>
        <dbReference type="RuleBase" id="RU231113"/>
    </source>
</evidence>
<comment type="similarity">
    <text evidence="2 9">Belongs to the beta-defensin family.</text>
</comment>
<evidence type="ECO:0000313" key="12">
    <source>
        <dbReference type="Ensembl" id="ENSMICP00000042136.1"/>
    </source>
</evidence>
<evidence type="ECO:0000256" key="5">
    <source>
        <dbReference type="ARBA" id="ARBA00022729"/>
    </source>
</evidence>
<reference evidence="12" key="2">
    <citation type="submission" date="2025-08" db="UniProtKB">
        <authorList>
            <consortium name="Ensembl"/>
        </authorList>
    </citation>
    <scope>IDENTIFICATION</scope>
</reference>
<dbReference type="Ensembl" id="ENSMICT00000068408.1">
    <property type="protein sequence ID" value="ENSMICP00000042136.1"/>
    <property type="gene ID" value="ENSMICG00000044698.1"/>
</dbReference>
<feature type="domain" description="Beta-defensin" evidence="11">
    <location>
        <begin position="40"/>
        <end position="68"/>
    </location>
</feature>
<evidence type="ECO:0000259" key="11">
    <source>
        <dbReference type="Pfam" id="PF13841"/>
    </source>
</evidence>
<organism evidence="12 13">
    <name type="scientific">Microcebus murinus</name>
    <name type="common">Gray mouse lemur</name>
    <name type="synonym">Lemur murinus</name>
    <dbReference type="NCBI Taxonomy" id="30608"/>
    <lineage>
        <taxon>Eukaryota</taxon>
        <taxon>Metazoa</taxon>
        <taxon>Chordata</taxon>
        <taxon>Craniata</taxon>
        <taxon>Vertebrata</taxon>
        <taxon>Euteleostomi</taxon>
        <taxon>Mammalia</taxon>
        <taxon>Eutheria</taxon>
        <taxon>Euarchontoglires</taxon>
        <taxon>Primates</taxon>
        <taxon>Strepsirrhini</taxon>
        <taxon>Lemuriformes</taxon>
        <taxon>Cheirogaleidae</taxon>
        <taxon>Microcebus</taxon>
    </lineage>
</organism>
<feature type="signal peptide" evidence="9">
    <location>
        <begin position="1"/>
        <end position="23"/>
    </location>
</feature>